<comment type="caution">
    <text evidence="1">The sequence shown here is derived from an EMBL/GenBank/DDBJ whole genome shotgun (WGS) entry which is preliminary data.</text>
</comment>
<evidence type="ECO:0000313" key="1">
    <source>
        <dbReference type="EMBL" id="KAJ2811868.1"/>
    </source>
</evidence>
<evidence type="ECO:0000313" key="2">
    <source>
        <dbReference type="Proteomes" id="UP001140096"/>
    </source>
</evidence>
<reference evidence="1" key="1">
    <citation type="submission" date="2022-07" db="EMBL/GenBank/DDBJ databases">
        <title>Phylogenomic reconstructions and comparative analyses of Kickxellomycotina fungi.</title>
        <authorList>
            <person name="Reynolds N.K."/>
            <person name="Stajich J.E."/>
            <person name="Barry K."/>
            <person name="Grigoriev I.V."/>
            <person name="Crous P."/>
            <person name="Smith M.E."/>
        </authorList>
    </citation>
    <scope>NUCLEOTIDE SEQUENCE</scope>
    <source>
        <strain evidence="1">CBS 102833</strain>
    </source>
</reference>
<gene>
    <name evidence="1" type="ORF">H4S07_001782</name>
</gene>
<dbReference type="EMBL" id="JANBUP010000342">
    <property type="protein sequence ID" value="KAJ2811868.1"/>
    <property type="molecule type" value="Genomic_DNA"/>
</dbReference>
<sequence length="282" mass="31584">MTAHSKGKETNSLSGQARVKVEPDYSVLAGEDFSFSGISGNRNGGLNGLIQRIMRRNCDSVLQIATPHTSDIHTVVGKLSRDIAADLEARMSKAARGKRRVNDPRGRERPKYLLDVLAAGVLKWVGHQSSLSSESSRYKDNSEATRLEADYVSPFFEAFLLFVAHHINKHFTKRNATRLHISEDCRLILPIANKDVETEDSGTDSVYHFNPADYVDPAEFTNVECGMFPIRSTVERQPAPALHLIVANAEIVRHKDNYNEAELKLAKKTKALLFNQHNRRFA</sequence>
<protein>
    <submittedName>
        <fullName evidence="1">Uncharacterized protein</fullName>
    </submittedName>
</protein>
<name>A0ACC1LMM4_9FUNG</name>
<dbReference type="Proteomes" id="UP001140096">
    <property type="component" value="Unassembled WGS sequence"/>
</dbReference>
<accession>A0ACC1LMM4</accession>
<keyword evidence="2" id="KW-1185">Reference proteome</keyword>
<proteinExistence type="predicted"/>
<organism evidence="1 2">
    <name type="scientific">Coemansia furcata</name>
    <dbReference type="NCBI Taxonomy" id="417177"/>
    <lineage>
        <taxon>Eukaryota</taxon>
        <taxon>Fungi</taxon>
        <taxon>Fungi incertae sedis</taxon>
        <taxon>Zoopagomycota</taxon>
        <taxon>Kickxellomycotina</taxon>
        <taxon>Kickxellomycetes</taxon>
        <taxon>Kickxellales</taxon>
        <taxon>Kickxellaceae</taxon>
        <taxon>Coemansia</taxon>
    </lineage>
</organism>